<evidence type="ECO:0000313" key="3">
    <source>
        <dbReference type="Proteomes" id="UP001186452"/>
    </source>
</evidence>
<dbReference type="EMBL" id="JAWJZI010000002">
    <property type="protein sequence ID" value="MDV5168807.1"/>
    <property type="molecule type" value="Genomic_DNA"/>
</dbReference>
<name>A0ABU3ZFE8_9GAMM</name>
<protein>
    <submittedName>
        <fullName evidence="2">Uncharacterized protein</fullName>
    </submittedName>
</protein>
<evidence type="ECO:0000313" key="2">
    <source>
        <dbReference type="EMBL" id="MDV5168807.1"/>
    </source>
</evidence>
<gene>
    <name evidence="2" type="ORF">R2X38_07320</name>
</gene>
<keyword evidence="1" id="KW-1133">Transmembrane helix</keyword>
<accession>A0ABU3ZFE8</accession>
<dbReference type="RefSeq" id="WP_317521544.1">
    <property type="nucleotide sequence ID" value="NZ_JAWJZI010000002.1"/>
</dbReference>
<keyword evidence="3" id="KW-1185">Reference proteome</keyword>
<reference evidence="2 3" key="1">
    <citation type="submission" date="2023-10" db="EMBL/GenBank/DDBJ databases">
        <title>Marine bacteria isolated from horseshoe crab.</title>
        <authorList>
            <person name="Cheng T.H."/>
        </authorList>
    </citation>
    <scope>NUCLEOTIDE SEQUENCE [LARGE SCALE GENOMIC DNA]</scope>
    <source>
        <strain evidence="2 3">HSC6</strain>
    </source>
</reference>
<evidence type="ECO:0000256" key="1">
    <source>
        <dbReference type="SAM" id="Phobius"/>
    </source>
</evidence>
<organism evidence="2 3">
    <name type="scientific">Photobacterium rosenbergii</name>
    <dbReference type="NCBI Taxonomy" id="294936"/>
    <lineage>
        <taxon>Bacteria</taxon>
        <taxon>Pseudomonadati</taxon>
        <taxon>Pseudomonadota</taxon>
        <taxon>Gammaproteobacteria</taxon>
        <taxon>Vibrionales</taxon>
        <taxon>Vibrionaceae</taxon>
        <taxon>Photobacterium</taxon>
    </lineage>
</organism>
<keyword evidence="1" id="KW-0812">Transmembrane</keyword>
<proteinExistence type="predicted"/>
<dbReference type="Proteomes" id="UP001186452">
    <property type="component" value="Unassembled WGS sequence"/>
</dbReference>
<sequence>MRCLSDGQITDTPIAQCAGYVLLQPDDVAMYQNFDNELFIEVSGLILLSFFSGHAAGRLVRWLGKA</sequence>
<keyword evidence="1" id="KW-0472">Membrane</keyword>
<feature type="transmembrane region" description="Helical" evidence="1">
    <location>
        <begin position="38"/>
        <end position="60"/>
    </location>
</feature>
<comment type="caution">
    <text evidence="2">The sequence shown here is derived from an EMBL/GenBank/DDBJ whole genome shotgun (WGS) entry which is preliminary data.</text>
</comment>